<dbReference type="SUPFAM" id="SSF141868">
    <property type="entry name" value="EAL domain-like"/>
    <property type="match status" value="1"/>
</dbReference>
<dbReference type="Gene3D" id="3.30.450.20">
    <property type="entry name" value="PAS domain"/>
    <property type="match status" value="3"/>
</dbReference>
<dbReference type="NCBIfam" id="TIGR00254">
    <property type="entry name" value="GGDEF"/>
    <property type="match status" value="1"/>
</dbReference>
<evidence type="ECO:0000259" key="6">
    <source>
        <dbReference type="PROSITE" id="PS50887"/>
    </source>
</evidence>
<evidence type="ECO:0000259" key="4">
    <source>
        <dbReference type="PROSITE" id="PS50883"/>
    </source>
</evidence>
<dbReference type="Pfam" id="PF08447">
    <property type="entry name" value="PAS_3"/>
    <property type="match status" value="1"/>
</dbReference>
<dbReference type="CDD" id="cd00130">
    <property type="entry name" value="PAS"/>
    <property type="match status" value="2"/>
</dbReference>
<proteinExistence type="predicted"/>
<reference evidence="7" key="1">
    <citation type="submission" date="2023-06" db="EMBL/GenBank/DDBJ databases">
        <authorList>
            <person name="Zhang S."/>
        </authorList>
    </citation>
    <scope>NUCLEOTIDE SEQUENCE</scope>
    <source>
        <strain evidence="7">SG2303</strain>
    </source>
</reference>
<dbReference type="SMART" id="SM00091">
    <property type="entry name" value="PAS"/>
    <property type="match status" value="1"/>
</dbReference>
<dbReference type="InterPro" id="IPR000014">
    <property type="entry name" value="PAS"/>
</dbReference>
<feature type="transmembrane region" description="Helical" evidence="1">
    <location>
        <begin position="6"/>
        <end position="29"/>
    </location>
</feature>
<dbReference type="InterPro" id="IPR029787">
    <property type="entry name" value="Nucleotide_cyclase"/>
</dbReference>
<dbReference type="EMBL" id="JAUEDK010000028">
    <property type="protein sequence ID" value="MDN0076200.1"/>
    <property type="molecule type" value="Genomic_DNA"/>
</dbReference>
<evidence type="ECO:0000313" key="8">
    <source>
        <dbReference type="Proteomes" id="UP001168540"/>
    </source>
</evidence>
<dbReference type="SUPFAM" id="SSF55781">
    <property type="entry name" value="GAF domain-like"/>
    <property type="match status" value="1"/>
</dbReference>
<feature type="domain" description="HAMP" evidence="5">
    <location>
        <begin position="296"/>
        <end position="348"/>
    </location>
</feature>
<dbReference type="Gene3D" id="3.20.20.450">
    <property type="entry name" value="EAL domain"/>
    <property type="match status" value="1"/>
</dbReference>
<dbReference type="InterPro" id="IPR003660">
    <property type="entry name" value="HAMP_dom"/>
</dbReference>
<dbReference type="Pfam" id="PF13185">
    <property type="entry name" value="GAF_2"/>
    <property type="match status" value="1"/>
</dbReference>
<feature type="domain" description="EAL" evidence="4">
    <location>
        <begin position="949"/>
        <end position="1203"/>
    </location>
</feature>
<dbReference type="InterPro" id="IPR029016">
    <property type="entry name" value="GAF-like_dom_sf"/>
</dbReference>
<dbReference type="Gene3D" id="3.30.450.40">
    <property type="match status" value="1"/>
</dbReference>
<protein>
    <submittedName>
        <fullName evidence="7">EAL domain-containing protein</fullName>
    </submittedName>
</protein>
<evidence type="ECO:0000313" key="7">
    <source>
        <dbReference type="EMBL" id="MDN0076200.1"/>
    </source>
</evidence>
<dbReference type="SMART" id="SM00267">
    <property type="entry name" value="GGDEF"/>
    <property type="match status" value="1"/>
</dbReference>
<dbReference type="PROSITE" id="PS50887">
    <property type="entry name" value="GGDEF"/>
    <property type="match status" value="1"/>
</dbReference>
<sequence length="1213" mass="133307">MKVVGLRWIFMAVLMPCLIGLVLFFATIYQSESGQLERTTQQLARTVSAQVDAELLGAQHALQGLAATSHELDRMDIQTFRQHALQFMAASGYGDAIALVDASGQQLMNTKLPYGSPLPKTSNLADTALMFAQGKPYVSNLFAGAVSKQPLLAIAAPVIRAGKERYKLIMGVSAGTLAQLAKAQSLPPGWGLVIYDRQGTIAVRIHSPQKFVGQKVIPVLLEKLNGPIEGLMKGQNLDKVAVVGAYHRSPQTGYSVAIGAPESVLLVTLYKRLFFPALVLLSISLASGLLMRRFTGQMRASLRSLSQAIDAASQRQSDHDVPANGPAEFVQLAAQFNRLQDMQREAELTLHEVERFAGIGRWEWDITADTHVWSAEIYRLYGRDPALPPAVYPEVQAYFTAESWAQLTKEVVQCLTTGEPYQCDAQLVHSDGTQRWVFITGSAQRDPQGKVFKLQGLVQDITSRKQTELALERVNRALKLVSECNSELVHSADEATLLSSICNQIVETGGYLMAWIGFAHSDEAKSILPVAKSDSEQGYLDSIHISWGDNAEGQGPTGMAYRLQTTQVNQNCLTNPLMSPWSEAALNRGYQASISLPLLAGENMQGVLTIYAREPDAFQHDEVALLEQLANDLAYGIAALRNEEARKQAVALQQVSEERYRTVLDNAADAVVIATREGRFIYANHQSLSLLGYPLDELLGMTLAEITPAAEASKVLGMLDELTSSRQARGEMDLKSHGGKTIPVEVHAVALPDGNVYAACRDITERKQFEADLEYAATHDKLTGLANRHLLHDRIAQAIALARREHQSVALMLLDLDRFKTINDTLTHNTGDLLLQEVAQRLQQQVREGDTVARLGGDEFMVVMSDVASAGEVAELARTLMQHIQQPLLAAGHHIVVTASAGISLYPRDGDSVHELIRNADVAMYRAKELGRDEFQFYAPEMNERMLERLQLESSLRRALQMNELELYYQPKVSLADGRIVGAEALIRWQRPGHGMVSPGQFIPLAEETGLILPMGAWAIRAACAQLKHWQAQGLPEVPVAINLSARQFQQSGLAELVQQEISRHGLHPGVIELEITESALMIDPEKAKRILLELRDMGVRIALDDFGTGYSSLNYLKRLPVDTLKIDQSFVHGLSSELHDVAIAKMVIELGHALGMNVVAEGVETVEQQQQLRTLGCDEMQGYLFSKPLPAEQFGRLLATSTKVHDEQVVAG</sequence>
<dbReference type="InterPro" id="IPR052155">
    <property type="entry name" value="Biofilm_reg_signaling"/>
</dbReference>
<dbReference type="InterPro" id="IPR001633">
    <property type="entry name" value="EAL_dom"/>
</dbReference>
<organism evidence="7 8">
    <name type="scientific">Crenobacter oryzisoli</name>
    <dbReference type="NCBI Taxonomy" id="3056844"/>
    <lineage>
        <taxon>Bacteria</taxon>
        <taxon>Pseudomonadati</taxon>
        <taxon>Pseudomonadota</taxon>
        <taxon>Betaproteobacteria</taxon>
        <taxon>Neisseriales</taxon>
        <taxon>Neisseriaceae</taxon>
        <taxon>Crenobacter</taxon>
    </lineage>
</organism>
<dbReference type="PANTHER" id="PTHR44757">
    <property type="entry name" value="DIGUANYLATE CYCLASE DGCP"/>
    <property type="match status" value="1"/>
</dbReference>
<keyword evidence="1" id="KW-1133">Transmembrane helix</keyword>
<dbReference type="RefSeq" id="WP_289830866.1">
    <property type="nucleotide sequence ID" value="NZ_JAUEDK010000028.1"/>
</dbReference>
<dbReference type="CDD" id="cd18774">
    <property type="entry name" value="PDC2_HK_sensor"/>
    <property type="match status" value="1"/>
</dbReference>
<dbReference type="SMART" id="SM00086">
    <property type="entry name" value="PAC"/>
    <property type="match status" value="2"/>
</dbReference>
<dbReference type="Gene3D" id="3.30.70.270">
    <property type="match status" value="1"/>
</dbReference>
<dbReference type="Gene3D" id="2.10.70.100">
    <property type="match status" value="1"/>
</dbReference>
<evidence type="ECO:0000259" key="3">
    <source>
        <dbReference type="PROSITE" id="PS50113"/>
    </source>
</evidence>
<dbReference type="CDD" id="cd01949">
    <property type="entry name" value="GGDEF"/>
    <property type="match status" value="1"/>
</dbReference>
<name>A0ABT7XQZ8_9NEIS</name>
<dbReference type="InterPro" id="IPR000160">
    <property type="entry name" value="GGDEF_dom"/>
</dbReference>
<keyword evidence="8" id="KW-1185">Reference proteome</keyword>
<dbReference type="SMART" id="SM00065">
    <property type="entry name" value="GAF"/>
    <property type="match status" value="1"/>
</dbReference>
<dbReference type="InterPro" id="IPR035919">
    <property type="entry name" value="EAL_sf"/>
</dbReference>
<dbReference type="Pfam" id="PF00990">
    <property type="entry name" value="GGDEF"/>
    <property type="match status" value="1"/>
</dbReference>
<gene>
    <name evidence="7" type="ORF">QU481_15040</name>
</gene>
<dbReference type="InterPro" id="IPR003018">
    <property type="entry name" value="GAF"/>
</dbReference>
<dbReference type="NCBIfam" id="TIGR00229">
    <property type="entry name" value="sensory_box"/>
    <property type="match status" value="2"/>
</dbReference>
<dbReference type="InterPro" id="IPR001610">
    <property type="entry name" value="PAC"/>
</dbReference>
<dbReference type="Pfam" id="PF00563">
    <property type="entry name" value="EAL"/>
    <property type="match status" value="1"/>
</dbReference>
<feature type="domain" description="PAC" evidence="3">
    <location>
        <begin position="421"/>
        <end position="473"/>
    </location>
</feature>
<dbReference type="SUPFAM" id="SSF55073">
    <property type="entry name" value="Nucleotide cyclase"/>
    <property type="match status" value="1"/>
</dbReference>
<accession>A0ABT7XQZ8</accession>
<feature type="domain" description="PAS" evidence="2">
    <location>
        <begin position="656"/>
        <end position="726"/>
    </location>
</feature>
<dbReference type="PROSITE" id="PS50885">
    <property type="entry name" value="HAMP"/>
    <property type="match status" value="1"/>
</dbReference>
<evidence type="ECO:0000256" key="1">
    <source>
        <dbReference type="SAM" id="Phobius"/>
    </source>
</evidence>
<evidence type="ECO:0000259" key="2">
    <source>
        <dbReference type="PROSITE" id="PS50112"/>
    </source>
</evidence>
<keyword evidence="1" id="KW-0812">Transmembrane</keyword>
<evidence type="ECO:0000259" key="5">
    <source>
        <dbReference type="PROSITE" id="PS50885"/>
    </source>
</evidence>
<dbReference type="InterPro" id="IPR035965">
    <property type="entry name" value="PAS-like_dom_sf"/>
</dbReference>
<dbReference type="PANTHER" id="PTHR44757:SF2">
    <property type="entry name" value="BIOFILM ARCHITECTURE MAINTENANCE PROTEIN MBAA"/>
    <property type="match status" value="1"/>
</dbReference>
<dbReference type="InterPro" id="IPR000700">
    <property type="entry name" value="PAS-assoc_C"/>
</dbReference>
<dbReference type="PROSITE" id="PS50883">
    <property type="entry name" value="EAL"/>
    <property type="match status" value="1"/>
</dbReference>
<feature type="domain" description="GGDEF" evidence="6">
    <location>
        <begin position="807"/>
        <end position="940"/>
    </location>
</feature>
<dbReference type="InterPro" id="IPR043128">
    <property type="entry name" value="Rev_trsase/Diguanyl_cyclase"/>
</dbReference>
<dbReference type="SMART" id="SM00052">
    <property type="entry name" value="EAL"/>
    <property type="match status" value="1"/>
</dbReference>
<dbReference type="PROSITE" id="PS50113">
    <property type="entry name" value="PAC"/>
    <property type="match status" value="1"/>
</dbReference>
<dbReference type="InterPro" id="IPR013655">
    <property type="entry name" value="PAS_fold_3"/>
</dbReference>
<dbReference type="SUPFAM" id="SSF55785">
    <property type="entry name" value="PYP-like sensor domain (PAS domain)"/>
    <property type="match status" value="2"/>
</dbReference>
<dbReference type="Pfam" id="PF08448">
    <property type="entry name" value="PAS_4"/>
    <property type="match status" value="1"/>
</dbReference>
<dbReference type="Proteomes" id="UP001168540">
    <property type="component" value="Unassembled WGS sequence"/>
</dbReference>
<dbReference type="InterPro" id="IPR013656">
    <property type="entry name" value="PAS_4"/>
</dbReference>
<comment type="caution">
    <text evidence="7">The sequence shown here is derived from an EMBL/GenBank/DDBJ whole genome shotgun (WGS) entry which is preliminary data.</text>
</comment>
<dbReference type="PROSITE" id="PS50112">
    <property type="entry name" value="PAS"/>
    <property type="match status" value="1"/>
</dbReference>
<keyword evidence="1" id="KW-0472">Membrane</keyword>
<dbReference type="CDD" id="cd01948">
    <property type="entry name" value="EAL"/>
    <property type="match status" value="1"/>
</dbReference>